<evidence type="ECO:0000313" key="1">
    <source>
        <dbReference type="EMBL" id="NYE82275.1"/>
    </source>
</evidence>
<accession>A0A7Y9LMI2</accession>
<protein>
    <submittedName>
        <fullName evidence="1">Uncharacterized protein</fullName>
    </submittedName>
</protein>
<organism evidence="1 2">
    <name type="scientific">Pigmentiphaga litoralis</name>
    <dbReference type="NCBI Taxonomy" id="516702"/>
    <lineage>
        <taxon>Bacteria</taxon>
        <taxon>Pseudomonadati</taxon>
        <taxon>Pseudomonadota</taxon>
        <taxon>Betaproteobacteria</taxon>
        <taxon>Burkholderiales</taxon>
        <taxon>Alcaligenaceae</taxon>
        <taxon>Pigmentiphaga</taxon>
    </lineage>
</organism>
<evidence type="ECO:0000313" key="2">
    <source>
        <dbReference type="Proteomes" id="UP000542125"/>
    </source>
</evidence>
<dbReference type="Proteomes" id="UP000542125">
    <property type="component" value="Unassembled WGS sequence"/>
</dbReference>
<sequence>MTFSPTSVAFATGGMGQPSFGLGDFGLGDLANTSAIDLTAMAMMAAQFDDWEFFDDDTPHIVDQLSALDLRDVNVDRLACRVYTDTSSASAGPVDPHEFDLPIQGVIHTIVSSRVIAPARPSLPLPAPVFRTYRPPMATL</sequence>
<comment type="caution">
    <text evidence="1">The sequence shown here is derived from an EMBL/GenBank/DDBJ whole genome shotgun (WGS) entry which is preliminary data.</text>
</comment>
<keyword evidence="2" id="KW-1185">Reference proteome</keyword>
<name>A0A7Y9LMI2_9BURK</name>
<reference evidence="1 2" key="1">
    <citation type="submission" date="2020-07" db="EMBL/GenBank/DDBJ databases">
        <title>Genomic Encyclopedia of Type Strains, Phase IV (KMG-V): Genome sequencing to study the core and pangenomes of soil and plant-associated prokaryotes.</title>
        <authorList>
            <person name="Whitman W."/>
        </authorList>
    </citation>
    <scope>NUCLEOTIDE SEQUENCE [LARGE SCALE GENOMIC DNA]</scope>
    <source>
        <strain evidence="1 2">SAS40</strain>
    </source>
</reference>
<proteinExistence type="predicted"/>
<dbReference type="EMBL" id="JACBYR010000001">
    <property type="protein sequence ID" value="NYE82275.1"/>
    <property type="molecule type" value="Genomic_DNA"/>
</dbReference>
<dbReference type="AlphaFoldDB" id="A0A7Y9LMI2"/>
<dbReference type="RefSeq" id="WP_179584979.1">
    <property type="nucleotide sequence ID" value="NZ_JACBYR010000001.1"/>
</dbReference>
<gene>
    <name evidence="1" type="ORF">FHW18_001546</name>
</gene>